<dbReference type="Pfam" id="PF00078">
    <property type="entry name" value="RVT_1"/>
    <property type="match status" value="1"/>
</dbReference>
<accession>A0A1D1UR16</accession>
<dbReference type="OrthoDB" id="426210at2759"/>
<evidence type="ECO:0000259" key="1">
    <source>
        <dbReference type="PROSITE" id="PS50878"/>
    </source>
</evidence>
<feature type="domain" description="Reverse transcriptase" evidence="1">
    <location>
        <begin position="1"/>
        <end position="114"/>
    </location>
</feature>
<evidence type="ECO:0000313" key="2">
    <source>
        <dbReference type="EMBL" id="GAU92136.1"/>
    </source>
</evidence>
<dbReference type="EMBL" id="BDGG01000002">
    <property type="protein sequence ID" value="GAU92136.1"/>
    <property type="molecule type" value="Genomic_DNA"/>
</dbReference>
<protein>
    <recommendedName>
        <fullName evidence="1">Reverse transcriptase domain-containing protein</fullName>
    </recommendedName>
</protein>
<gene>
    <name evidence="2" type="primary">RvY_04254-1</name>
    <name evidence="2" type="synonym">RvY_04254.1</name>
    <name evidence="2" type="ORF">RvY_04254</name>
</gene>
<name>A0A1D1UR16_RAMVA</name>
<organism evidence="2 3">
    <name type="scientific">Ramazzottius varieornatus</name>
    <name type="common">Water bear</name>
    <name type="synonym">Tardigrade</name>
    <dbReference type="NCBI Taxonomy" id="947166"/>
    <lineage>
        <taxon>Eukaryota</taxon>
        <taxon>Metazoa</taxon>
        <taxon>Ecdysozoa</taxon>
        <taxon>Tardigrada</taxon>
        <taxon>Eutardigrada</taxon>
        <taxon>Parachela</taxon>
        <taxon>Hypsibioidea</taxon>
        <taxon>Ramazzottiidae</taxon>
        <taxon>Ramazzottius</taxon>
    </lineage>
</organism>
<sequence>MVDGFFSGEREVKSAVPQGSILGPVLFTVAVNGLSGVVSRNSKLLQYADDIVLHRKVNSEEDCLAMQKDLDSLANWCEEVGLKSTQKSLSISGSLTRRTRLIPTKSYNFNGEAIPTEAKAECLGVTFSRRLDWTGQVDKVVAKCRRRLYAIKAFFPRRFGMVKQLLYKSIVRSVLDYALSSWHSTGKGLQKKLENIQKKFLQTIRLGCLEGDERHDVDFAQYREHLAEMEWHPLWQRRLEGILPNAFKIWKGIFAGDELIMKRDMPGRTARSRSKEFLLSPVSFASASCKLLDSTATSFTYVAAETLKDPVFCSSPG</sequence>
<dbReference type="PANTHER" id="PTHR33332">
    <property type="entry name" value="REVERSE TRANSCRIPTASE DOMAIN-CONTAINING PROTEIN"/>
    <property type="match status" value="1"/>
</dbReference>
<comment type="caution">
    <text evidence="2">The sequence shown here is derived from an EMBL/GenBank/DDBJ whole genome shotgun (WGS) entry which is preliminary data.</text>
</comment>
<dbReference type="AlphaFoldDB" id="A0A1D1UR16"/>
<dbReference type="Proteomes" id="UP000186922">
    <property type="component" value="Unassembled WGS sequence"/>
</dbReference>
<dbReference type="PROSITE" id="PS50878">
    <property type="entry name" value="RT_POL"/>
    <property type="match status" value="1"/>
</dbReference>
<reference evidence="2 3" key="1">
    <citation type="journal article" date="2016" name="Nat. Commun.">
        <title>Extremotolerant tardigrade genome and improved radiotolerance of human cultured cells by tardigrade-unique protein.</title>
        <authorList>
            <person name="Hashimoto T."/>
            <person name="Horikawa D.D."/>
            <person name="Saito Y."/>
            <person name="Kuwahara H."/>
            <person name="Kozuka-Hata H."/>
            <person name="Shin-I T."/>
            <person name="Minakuchi Y."/>
            <person name="Ohishi K."/>
            <person name="Motoyama A."/>
            <person name="Aizu T."/>
            <person name="Enomoto A."/>
            <person name="Kondo K."/>
            <person name="Tanaka S."/>
            <person name="Hara Y."/>
            <person name="Koshikawa S."/>
            <person name="Sagara H."/>
            <person name="Miura T."/>
            <person name="Yokobori S."/>
            <person name="Miyagawa K."/>
            <person name="Suzuki Y."/>
            <person name="Kubo T."/>
            <person name="Oyama M."/>
            <person name="Kohara Y."/>
            <person name="Fujiyama A."/>
            <person name="Arakawa K."/>
            <person name="Katayama T."/>
            <person name="Toyoda A."/>
            <person name="Kunieda T."/>
        </authorList>
    </citation>
    <scope>NUCLEOTIDE SEQUENCE [LARGE SCALE GENOMIC DNA]</scope>
    <source>
        <strain evidence="2 3">YOKOZUNA-1</strain>
    </source>
</reference>
<evidence type="ECO:0000313" key="3">
    <source>
        <dbReference type="Proteomes" id="UP000186922"/>
    </source>
</evidence>
<proteinExistence type="predicted"/>
<keyword evidence="3" id="KW-1185">Reference proteome</keyword>
<dbReference type="STRING" id="947166.A0A1D1UR16"/>
<dbReference type="InterPro" id="IPR000477">
    <property type="entry name" value="RT_dom"/>
</dbReference>